<organism evidence="1 2">
    <name type="scientific">Trifolium pratense</name>
    <name type="common">Red clover</name>
    <dbReference type="NCBI Taxonomy" id="57577"/>
    <lineage>
        <taxon>Eukaryota</taxon>
        <taxon>Viridiplantae</taxon>
        <taxon>Streptophyta</taxon>
        <taxon>Embryophyta</taxon>
        <taxon>Tracheophyta</taxon>
        <taxon>Spermatophyta</taxon>
        <taxon>Magnoliopsida</taxon>
        <taxon>eudicotyledons</taxon>
        <taxon>Gunneridae</taxon>
        <taxon>Pentapetalae</taxon>
        <taxon>rosids</taxon>
        <taxon>fabids</taxon>
        <taxon>Fabales</taxon>
        <taxon>Fabaceae</taxon>
        <taxon>Papilionoideae</taxon>
        <taxon>50 kb inversion clade</taxon>
        <taxon>NPAAA clade</taxon>
        <taxon>Hologalegina</taxon>
        <taxon>IRL clade</taxon>
        <taxon>Trifolieae</taxon>
        <taxon>Trifolium</taxon>
    </lineage>
</organism>
<proteinExistence type="predicted"/>
<dbReference type="EMBL" id="CASHSV030000188">
    <property type="protein sequence ID" value="CAJ2651903.1"/>
    <property type="molecule type" value="Genomic_DNA"/>
</dbReference>
<keyword evidence="2" id="KW-1185">Reference proteome</keyword>
<sequence length="337" mass="38293">MAQNEYRVENDRGAKKKAGMLELDTQTALLAQSTLMNSQMAAVLKHLTSTSNSQMPVMAANEVKCDFCGQGHANGQCFPEGSEEAKYLANFKRNNPKYDPYSNTYNPGWRDHPNFGWGGNQNSNQSQQQSSSQNSQQRRPSQLEDTLTQFIKVTQGNFEAMKIDVIEEVAEDVLIKETPSFTLERVIVNSIDDLEEEWDKEIEICLRQLESCKEEEAQKDFENVYVVEEKASGKEDLKVTIPELKELPPHLKYVFLGEDASQPAIISSRLSSLEAEKLTRVLRENKEAMGWSISDLKGISPGFCMHKIKMEDEYKPVVQPQRRLNPTMKEVRKDCLS</sequence>
<protein>
    <submittedName>
        <fullName evidence="1">Uncharacterized protein</fullName>
    </submittedName>
</protein>
<gene>
    <name evidence="1" type="ORF">MILVUS5_LOCUS19465</name>
</gene>
<dbReference type="Proteomes" id="UP001177021">
    <property type="component" value="Unassembled WGS sequence"/>
</dbReference>
<name>A0ACB0K816_TRIPR</name>
<evidence type="ECO:0000313" key="2">
    <source>
        <dbReference type="Proteomes" id="UP001177021"/>
    </source>
</evidence>
<comment type="caution">
    <text evidence="1">The sequence shown here is derived from an EMBL/GenBank/DDBJ whole genome shotgun (WGS) entry which is preliminary data.</text>
</comment>
<reference evidence="1" key="1">
    <citation type="submission" date="2023-10" db="EMBL/GenBank/DDBJ databases">
        <authorList>
            <person name="Rodriguez Cubillos JULIANA M."/>
            <person name="De Vega J."/>
        </authorList>
    </citation>
    <scope>NUCLEOTIDE SEQUENCE</scope>
</reference>
<evidence type="ECO:0000313" key="1">
    <source>
        <dbReference type="EMBL" id="CAJ2651903.1"/>
    </source>
</evidence>
<accession>A0ACB0K816</accession>